<feature type="region of interest" description="Disordered" evidence="1">
    <location>
        <begin position="290"/>
        <end position="318"/>
    </location>
</feature>
<sequence>MAPLNLTDLRPDRTIDPDGLAAAHDLLHARIDAGTAPTTVVDLAPRRRRGAARLGLVGAAAAAAAVVTLVLPNPTDTAAFAGWTAVPAQLDAADTAAAGEQCLALRTGVAGTGPDAPTNLADAKAVLADRRGETTFTVLSSGAGLQSCLIGPRTRVSMVLSGAGGDAVTSWDVGAQNPGTAETAPDTQLSVGVVGPDATPTADGATYATGGIEGVGSDEPWGYGIGRVGADVTSVDVHLSDGSVVQASVAGGVWAAWWPTQELVAQVVPTLADGTVGQSPEIDTGTLELTLDEAAEGAPTSDESPEESVGEGTPGSGD</sequence>
<dbReference type="RefSeq" id="WP_141370498.1">
    <property type="nucleotide sequence ID" value="NZ_BJLQ01000017.1"/>
</dbReference>
<dbReference type="EMBL" id="BJLQ01000017">
    <property type="protein sequence ID" value="GEA84623.1"/>
    <property type="molecule type" value="Genomic_DNA"/>
</dbReference>
<gene>
    <name evidence="2" type="ORF">CGE01nite_18740</name>
</gene>
<comment type="caution">
    <text evidence="2">The sequence shown here is derived from an EMBL/GenBank/DDBJ whole genome shotgun (WGS) entry which is preliminary data.</text>
</comment>
<evidence type="ECO:0000313" key="2">
    <source>
        <dbReference type="EMBL" id="GEA84623.1"/>
    </source>
</evidence>
<name>A0A4Y3KL61_9CELL</name>
<dbReference type="AlphaFoldDB" id="A0A4Y3KL61"/>
<organism evidence="2 3">
    <name type="scientific">Cellulomonas gelida</name>
    <dbReference type="NCBI Taxonomy" id="1712"/>
    <lineage>
        <taxon>Bacteria</taxon>
        <taxon>Bacillati</taxon>
        <taxon>Actinomycetota</taxon>
        <taxon>Actinomycetes</taxon>
        <taxon>Micrococcales</taxon>
        <taxon>Cellulomonadaceae</taxon>
        <taxon>Cellulomonas</taxon>
    </lineage>
</organism>
<dbReference type="Proteomes" id="UP000320461">
    <property type="component" value="Unassembled WGS sequence"/>
</dbReference>
<reference evidence="2 3" key="1">
    <citation type="submission" date="2019-06" db="EMBL/GenBank/DDBJ databases">
        <title>Whole genome shotgun sequence of Cellulomonas gelida NBRC 3748.</title>
        <authorList>
            <person name="Hosoyama A."/>
            <person name="Uohara A."/>
            <person name="Ohji S."/>
            <person name="Ichikawa N."/>
        </authorList>
    </citation>
    <scope>NUCLEOTIDE SEQUENCE [LARGE SCALE GENOMIC DNA]</scope>
    <source>
        <strain evidence="2 3">NBRC 3748</strain>
    </source>
</reference>
<dbReference type="OrthoDB" id="4826125at2"/>
<evidence type="ECO:0000313" key="3">
    <source>
        <dbReference type="Proteomes" id="UP000320461"/>
    </source>
</evidence>
<accession>A0A4Y3KL61</accession>
<keyword evidence="3" id="KW-1185">Reference proteome</keyword>
<evidence type="ECO:0000256" key="1">
    <source>
        <dbReference type="SAM" id="MobiDB-lite"/>
    </source>
</evidence>
<proteinExistence type="predicted"/>
<protein>
    <submittedName>
        <fullName evidence="2">Uncharacterized protein</fullName>
    </submittedName>
</protein>